<dbReference type="InterPro" id="IPR049227">
    <property type="entry name" value="DUF6824"/>
</dbReference>
<proteinExistence type="predicted"/>
<dbReference type="Pfam" id="PF20710">
    <property type="entry name" value="DUF6824"/>
    <property type="match status" value="1"/>
</dbReference>
<feature type="compositionally biased region" description="Low complexity" evidence="1">
    <location>
        <begin position="230"/>
        <end position="254"/>
    </location>
</feature>
<dbReference type="AlphaFoldDB" id="A0A7S2V9A6"/>
<gene>
    <name evidence="3" type="ORF">APAL1065_LOCUS1680</name>
</gene>
<evidence type="ECO:0000256" key="1">
    <source>
        <dbReference type="SAM" id="MobiDB-lite"/>
    </source>
</evidence>
<feature type="region of interest" description="Disordered" evidence="1">
    <location>
        <begin position="348"/>
        <end position="375"/>
    </location>
</feature>
<feature type="compositionally biased region" description="Low complexity" evidence="1">
    <location>
        <begin position="199"/>
        <end position="209"/>
    </location>
</feature>
<evidence type="ECO:0000313" key="3">
    <source>
        <dbReference type="EMBL" id="CAD9942991.1"/>
    </source>
</evidence>
<name>A0A7S2V9A6_9STRA</name>
<feature type="region of interest" description="Disordered" evidence="1">
    <location>
        <begin position="185"/>
        <end position="258"/>
    </location>
</feature>
<feature type="domain" description="DUF6824" evidence="2">
    <location>
        <begin position="92"/>
        <end position="175"/>
    </location>
</feature>
<dbReference type="EMBL" id="HBHT01002517">
    <property type="protein sequence ID" value="CAD9942991.1"/>
    <property type="molecule type" value="Transcribed_RNA"/>
</dbReference>
<evidence type="ECO:0000259" key="2">
    <source>
        <dbReference type="Pfam" id="PF20710"/>
    </source>
</evidence>
<protein>
    <recommendedName>
        <fullName evidence="2">DUF6824 domain-containing protein</fullName>
    </recommendedName>
</protein>
<sequence length="375" mass="42053">MQEWRQKRPEDDALLPHIFSQVSVIPSPLISSNPVTTVKRASTTKSHFFHRAHDRLARDVSKTGPMMFPPHEHGAPMKPTGLPGGYQPSPYDVCCGRGKKNWNHEGNTIFRKLIRTNVKAYQDATDKQDKSSIVISIVDTIRNQGGRFLKQNDDKQWYDIGDTQAREKVGHSLRDQVNAQIKQQLLQQGSESSPHKRSSPSPESNSPSSPKKPRFQRAPFVRSTSCPETSAAAQLPQQQQQTFQRQQQQSLASQGIPMGGQIVPPVITVRHPSLEQMNPFIGGGGGFRSFGGMANVILPQVPEPIESANWRLEPERSTPEQGRLQMPNFFQPLDASFEPTPIEQMFVNEQKKEDEPDQTQSGDMKQLSLPPRPPF</sequence>
<reference evidence="3" key="1">
    <citation type="submission" date="2021-01" db="EMBL/GenBank/DDBJ databases">
        <authorList>
            <person name="Corre E."/>
            <person name="Pelletier E."/>
            <person name="Niang G."/>
            <person name="Scheremetjew M."/>
            <person name="Finn R."/>
            <person name="Kale V."/>
            <person name="Holt S."/>
            <person name="Cochrane G."/>
            <person name="Meng A."/>
            <person name="Brown T."/>
            <person name="Cohen L."/>
        </authorList>
    </citation>
    <scope>NUCLEOTIDE SEQUENCE</scope>
    <source>
        <strain evidence="3">CCMP125</strain>
    </source>
</reference>
<organism evidence="3">
    <name type="scientific">Entomoneis paludosa</name>
    <dbReference type="NCBI Taxonomy" id="265537"/>
    <lineage>
        <taxon>Eukaryota</taxon>
        <taxon>Sar</taxon>
        <taxon>Stramenopiles</taxon>
        <taxon>Ochrophyta</taxon>
        <taxon>Bacillariophyta</taxon>
        <taxon>Bacillariophyceae</taxon>
        <taxon>Bacillariophycidae</taxon>
        <taxon>Entomoneidaceae</taxon>
        <taxon>Entomoneis</taxon>
    </lineage>
</organism>
<accession>A0A7S2V9A6</accession>